<dbReference type="EMBL" id="JAQQLI010000001">
    <property type="protein sequence ID" value="MDC7784371.1"/>
    <property type="molecule type" value="Genomic_DNA"/>
</dbReference>
<reference evidence="1" key="1">
    <citation type="journal article" date="2023" name="Microbiol Resour">
        <title>Genome Sequences of Rhodoplanes serenus and Two Thermotolerant Strains, Rhodoplanes tepidamans and 'Rhodoplanes cryptolactis,' Further Refine the Genus.</title>
        <authorList>
            <person name="Rayyan A.A."/>
            <person name="Kyndt J.A."/>
        </authorList>
    </citation>
    <scope>NUCLEOTIDE SEQUENCE</scope>
    <source>
        <strain evidence="1">DSM 9987</strain>
    </source>
</reference>
<evidence type="ECO:0008006" key="3">
    <source>
        <dbReference type="Google" id="ProtNLM"/>
    </source>
</evidence>
<comment type="caution">
    <text evidence="1">The sequence shown here is derived from an EMBL/GenBank/DDBJ whole genome shotgun (WGS) entry which is preliminary data.</text>
</comment>
<proteinExistence type="predicted"/>
<evidence type="ECO:0000313" key="1">
    <source>
        <dbReference type="EMBL" id="MDC7784371.1"/>
    </source>
</evidence>
<reference evidence="1" key="2">
    <citation type="submission" date="2023-02" db="EMBL/GenBank/DDBJ databases">
        <authorList>
            <person name="Rayyan A."/>
            <person name="Meyer T."/>
            <person name="Kyndt J.A."/>
        </authorList>
    </citation>
    <scope>NUCLEOTIDE SEQUENCE</scope>
    <source>
        <strain evidence="1">DSM 9987</strain>
    </source>
</reference>
<dbReference type="Gene3D" id="2.30.40.10">
    <property type="entry name" value="Urease, subunit C, domain 1"/>
    <property type="match status" value="1"/>
</dbReference>
<evidence type="ECO:0000313" key="2">
    <source>
        <dbReference type="Proteomes" id="UP001165652"/>
    </source>
</evidence>
<name>A0ABT5J4M7_RHOTP</name>
<dbReference type="Proteomes" id="UP001165652">
    <property type="component" value="Unassembled WGS sequence"/>
</dbReference>
<dbReference type="InterPro" id="IPR011059">
    <property type="entry name" value="Metal-dep_hydrolase_composite"/>
</dbReference>
<accession>A0ABT5J4M7</accession>
<dbReference type="RefSeq" id="WP_272775214.1">
    <property type="nucleotide sequence ID" value="NZ_JAQQLI010000001.1"/>
</dbReference>
<gene>
    <name evidence="1" type="ORF">PQJ73_01630</name>
</gene>
<sequence>MRVTHWLHALTGNAAPLTPALLFEAALRTGFTVATGRDDYGEIAPGLPADIVLLDWEAMAGDVIDGMVEETDVVLTRATRRHVRGLIVDGREVVRDGRVPGVDLENLERELLAQVRAAGPSMRALAPTIARSQATLHDFYGSGEHLKGE</sequence>
<dbReference type="Gene3D" id="3.20.20.140">
    <property type="entry name" value="Metal-dependent hydrolases"/>
    <property type="match status" value="1"/>
</dbReference>
<organism evidence="1 2">
    <name type="scientific">Rhodoplanes tepidamans</name>
    <name type="common">Rhodoplanes cryptolactis</name>
    <dbReference type="NCBI Taxonomy" id="200616"/>
    <lineage>
        <taxon>Bacteria</taxon>
        <taxon>Pseudomonadati</taxon>
        <taxon>Pseudomonadota</taxon>
        <taxon>Alphaproteobacteria</taxon>
        <taxon>Hyphomicrobiales</taxon>
        <taxon>Nitrobacteraceae</taxon>
        <taxon>Rhodoplanes</taxon>
    </lineage>
</organism>
<keyword evidence="2" id="KW-1185">Reference proteome</keyword>
<protein>
    <recommendedName>
        <fullName evidence="3">Amidohydrolase-related domain-containing protein</fullName>
    </recommendedName>
</protein>
<dbReference type="SUPFAM" id="SSF51338">
    <property type="entry name" value="Composite domain of metallo-dependent hydrolases"/>
    <property type="match status" value="1"/>
</dbReference>